<keyword evidence="1" id="KW-0472">Membrane</keyword>
<dbReference type="AlphaFoldDB" id="Q950S9"/>
<organism evidence="2">
    <name type="scientific">Spizellomyces punctatus</name>
    <dbReference type="NCBI Taxonomy" id="109760"/>
    <lineage>
        <taxon>Eukaryota</taxon>
        <taxon>Fungi</taxon>
        <taxon>Fungi incertae sedis</taxon>
        <taxon>Chytridiomycota</taxon>
        <taxon>Chytridiomycota incertae sedis</taxon>
        <taxon>Chytridiomycetes</taxon>
        <taxon>Spizellomycetales</taxon>
        <taxon>Spizellomycetaceae</taxon>
        <taxon>Spizellomyces</taxon>
    </lineage>
</organism>
<feature type="transmembrane region" description="Helical" evidence="1">
    <location>
        <begin position="69"/>
        <end position="90"/>
    </location>
</feature>
<evidence type="ECO:0000256" key="1">
    <source>
        <dbReference type="SAM" id="Phobius"/>
    </source>
</evidence>
<gene>
    <name evidence="2" type="primary">orf144</name>
</gene>
<accession>Q950S9</accession>
<dbReference type="EMBL" id="AF404303">
    <property type="protein sequence ID" value="AAK84229.1"/>
    <property type="molecule type" value="Genomic_DNA"/>
</dbReference>
<protein>
    <submittedName>
        <fullName evidence="2">Orf144</fullName>
    </submittedName>
</protein>
<dbReference type="RefSeq" id="NP_150300.1">
    <property type="nucleotide sequence ID" value="NC_003052.1"/>
</dbReference>
<reference evidence="2" key="2">
    <citation type="journal article" date="2002" name="Mol. Biol. Evol.">
        <title>Hyaloraphidium curvatum: a linear mitochondrial genome, tRNA editing, and an evolutionary link to lower fungi.</title>
        <authorList>
            <person name="Forget L."/>
            <person name="Ustinova J."/>
            <person name="Wang Z."/>
            <person name="Huss V.A."/>
            <person name="Franz Lang B."/>
        </authorList>
    </citation>
    <scope>NUCLEOTIDE SEQUENCE</scope>
</reference>
<reference evidence="2" key="1">
    <citation type="submission" date="2001-07" db="EMBL/GenBank/DDBJ databases">
        <authorList>
            <person name="Lang F.B.F."/>
        </authorList>
    </citation>
    <scope>NUCLEOTIDE SEQUENCE</scope>
</reference>
<feature type="transmembrane region" description="Helical" evidence="1">
    <location>
        <begin position="39"/>
        <end position="57"/>
    </location>
</feature>
<proteinExistence type="predicted"/>
<name>Q950S9_SPIPN</name>
<keyword evidence="2" id="KW-0496">Mitochondrion</keyword>
<feature type="transmembrane region" description="Helical" evidence="1">
    <location>
        <begin position="121"/>
        <end position="138"/>
    </location>
</feature>
<sequence length="144" mass="16929">MITTIDGYLVIRFPSVVKASTWLGIAVSSFFSFIDTGRLYMGIVYIRSVSVLYHNYLRHRDLTHYLHNSLLLQILILLLLKVISPLQLLLLPHFQLSIERLVMQRLLQSLQDQLLPLTKTVLNWFAFLLFLQVDIMVWPNKRYI</sequence>
<dbReference type="GeneID" id="809616"/>
<keyword evidence="1" id="KW-0812">Transmembrane</keyword>
<evidence type="ECO:0000313" key="2">
    <source>
        <dbReference type="EMBL" id="AAK84229.1"/>
    </source>
</evidence>
<geneLocation type="mitochondrion" evidence="2"/>
<keyword evidence="1" id="KW-1133">Transmembrane helix</keyword>